<dbReference type="PANTHER" id="PTHR48025:SF7">
    <property type="entry name" value="RNA-BINDING (RRM_RBD_RNP MOTIFS) FAMILY PROTEIN"/>
    <property type="match status" value="1"/>
</dbReference>
<evidence type="ECO:0000256" key="7">
    <source>
        <dbReference type="ARBA" id="ARBA00023274"/>
    </source>
</evidence>
<dbReference type="InterPro" id="IPR012677">
    <property type="entry name" value="Nucleotide-bd_a/b_plait_sf"/>
</dbReference>
<dbReference type="GO" id="GO:1990904">
    <property type="term" value="C:ribonucleoprotein complex"/>
    <property type="evidence" value="ECO:0007669"/>
    <property type="project" value="UniProtKB-KW"/>
</dbReference>
<accession>A0A2R6RCE3</accession>
<dbReference type="SMART" id="SM00360">
    <property type="entry name" value="RRM"/>
    <property type="match status" value="2"/>
</dbReference>
<evidence type="ECO:0000313" key="10">
    <source>
        <dbReference type="EMBL" id="PSS26240.1"/>
    </source>
</evidence>
<keyword evidence="3" id="KW-0934">Plastid</keyword>
<keyword evidence="11" id="KW-1185">Reference proteome</keyword>
<dbReference type="AlphaFoldDB" id="A0A2R6RCE3"/>
<dbReference type="EMBL" id="NKQK01000007">
    <property type="protein sequence ID" value="PSS26240.1"/>
    <property type="molecule type" value="Genomic_DNA"/>
</dbReference>
<keyword evidence="7" id="KW-0687">Ribonucleoprotein</keyword>
<dbReference type="Proteomes" id="UP000241394">
    <property type="component" value="Chromosome LG7"/>
</dbReference>
<dbReference type="PROSITE" id="PS50102">
    <property type="entry name" value="RRM"/>
    <property type="match status" value="2"/>
</dbReference>
<gene>
    <name evidence="10" type="ORF">CEY00_Acc07532</name>
</gene>
<protein>
    <submittedName>
        <fullName evidence="10">RNA recognition motif domain protein</fullName>
    </submittedName>
</protein>
<reference evidence="10 11" key="1">
    <citation type="submission" date="2017-07" db="EMBL/GenBank/DDBJ databases">
        <title>An improved, manually edited Actinidia chinensis var. chinensis (kiwifruit) genome highlights the challenges associated with draft genomes and gene prediction in plants.</title>
        <authorList>
            <person name="Pilkington S."/>
            <person name="Crowhurst R."/>
            <person name="Hilario E."/>
            <person name="Nardozza S."/>
            <person name="Fraser L."/>
            <person name="Peng Y."/>
            <person name="Gunaseelan K."/>
            <person name="Simpson R."/>
            <person name="Tahir J."/>
            <person name="Deroles S."/>
            <person name="Templeton K."/>
            <person name="Luo Z."/>
            <person name="Davy M."/>
            <person name="Cheng C."/>
            <person name="Mcneilage M."/>
            <person name="Scaglione D."/>
            <person name="Liu Y."/>
            <person name="Zhang Q."/>
            <person name="Datson P."/>
            <person name="De Silva N."/>
            <person name="Gardiner S."/>
            <person name="Bassett H."/>
            <person name="Chagne D."/>
            <person name="Mccallum J."/>
            <person name="Dzierzon H."/>
            <person name="Deng C."/>
            <person name="Wang Y.-Y."/>
            <person name="Barron N."/>
            <person name="Manako K."/>
            <person name="Bowen J."/>
            <person name="Foster T."/>
            <person name="Erridge Z."/>
            <person name="Tiffin H."/>
            <person name="Waite C."/>
            <person name="Davies K."/>
            <person name="Grierson E."/>
            <person name="Laing W."/>
            <person name="Kirk R."/>
            <person name="Chen X."/>
            <person name="Wood M."/>
            <person name="Montefiori M."/>
            <person name="Brummell D."/>
            <person name="Schwinn K."/>
            <person name="Catanach A."/>
            <person name="Fullerton C."/>
            <person name="Li D."/>
            <person name="Meiyalaghan S."/>
            <person name="Nieuwenhuizen N."/>
            <person name="Read N."/>
            <person name="Prakash R."/>
            <person name="Hunter D."/>
            <person name="Zhang H."/>
            <person name="Mckenzie M."/>
            <person name="Knabel M."/>
            <person name="Harris A."/>
            <person name="Allan A."/>
            <person name="Chen A."/>
            <person name="Janssen B."/>
            <person name="Plunkett B."/>
            <person name="Dwamena C."/>
            <person name="Voogd C."/>
            <person name="Leif D."/>
            <person name="Lafferty D."/>
            <person name="Souleyre E."/>
            <person name="Varkonyi-Gasic E."/>
            <person name="Gambi F."/>
            <person name="Hanley J."/>
            <person name="Yao J.-L."/>
            <person name="Cheung J."/>
            <person name="David K."/>
            <person name="Warren B."/>
            <person name="Marsh K."/>
            <person name="Snowden K."/>
            <person name="Lin-Wang K."/>
            <person name="Brian L."/>
            <person name="Martinez-Sanchez M."/>
            <person name="Wang M."/>
            <person name="Ileperuma N."/>
            <person name="Macnee N."/>
            <person name="Campin R."/>
            <person name="Mcatee P."/>
            <person name="Drummond R."/>
            <person name="Espley R."/>
            <person name="Ireland H."/>
            <person name="Wu R."/>
            <person name="Atkinson R."/>
            <person name="Karunairetnam S."/>
            <person name="Bulley S."/>
            <person name="Chunkath S."/>
            <person name="Hanley Z."/>
            <person name="Storey R."/>
            <person name="Thrimawithana A."/>
            <person name="Thomson S."/>
            <person name="David C."/>
            <person name="Testolin R."/>
        </authorList>
    </citation>
    <scope>NUCLEOTIDE SEQUENCE [LARGE SCALE GENOMIC DNA]</scope>
    <source>
        <strain evidence="11">cv. Red5</strain>
        <tissue evidence="10">Young leaf</tissue>
    </source>
</reference>
<keyword evidence="6 8" id="KW-0694">RNA-binding</keyword>
<reference evidence="11" key="2">
    <citation type="journal article" date="2018" name="BMC Genomics">
        <title>A manually annotated Actinidia chinensis var. chinensis (kiwifruit) genome highlights the challenges associated with draft genomes and gene prediction in plants.</title>
        <authorList>
            <person name="Pilkington S.M."/>
            <person name="Crowhurst R."/>
            <person name="Hilario E."/>
            <person name="Nardozza S."/>
            <person name="Fraser L."/>
            <person name="Peng Y."/>
            <person name="Gunaseelan K."/>
            <person name="Simpson R."/>
            <person name="Tahir J."/>
            <person name="Deroles S.C."/>
            <person name="Templeton K."/>
            <person name="Luo Z."/>
            <person name="Davy M."/>
            <person name="Cheng C."/>
            <person name="McNeilage M."/>
            <person name="Scaglione D."/>
            <person name="Liu Y."/>
            <person name="Zhang Q."/>
            <person name="Datson P."/>
            <person name="De Silva N."/>
            <person name="Gardiner S.E."/>
            <person name="Bassett H."/>
            <person name="Chagne D."/>
            <person name="McCallum J."/>
            <person name="Dzierzon H."/>
            <person name="Deng C."/>
            <person name="Wang Y.Y."/>
            <person name="Barron L."/>
            <person name="Manako K."/>
            <person name="Bowen J."/>
            <person name="Foster T.M."/>
            <person name="Erridge Z.A."/>
            <person name="Tiffin H."/>
            <person name="Waite C.N."/>
            <person name="Davies K.M."/>
            <person name="Grierson E.P."/>
            <person name="Laing W.A."/>
            <person name="Kirk R."/>
            <person name="Chen X."/>
            <person name="Wood M."/>
            <person name="Montefiori M."/>
            <person name="Brummell D.A."/>
            <person name="Schwinn K.E."/>
            <person name="Catanach A."/>
            <person name="Fullerton C."/>
            <person name="Li D."/>
            <person name="Meiyalaghan S."/>
            <person name="Nieuwenhuizen N."/>
            <person name="Read N."/>
            <person name="Prakash R."/>
            <person name="Hunter D."/>
            <person name="Zhang H."/>
            <person name="McKenzie M."/>
            <person name="Knabel M."/>
            <person name="Harris A."/>
            <person name="Allan A.C."/>
            <person name="Gleave A."/>
            <person name="Chen A."/>
            <person name="Janssen B.J."/>
            <person name="Plunkett B."/>
            <person name="Ampomah-Dwamena C."/>
            <person name="Voogd C."/>
            <person name="Leif D."/>
            <person name="Lafferty D."/>
            <person name="Souleyre E.J.F."/>
            <person name="Varkonyi-Gasic E."/>
            <person name="Gambi F."/>
            <person name="Hanley J."/>
            <person name="Yao J.L."/>
            <person name="Cheung J."/>
            <person name="David K.M."/>
            <person name="Warren B."/>
            <person name="Marsh K."/>
            <person name="Snowden K.C."/>
            <person name="Lin-Wang K."/>
            <person name="Brian L."/>
            <person name="Martinez-Sanchez M."/>
            <person name="Wang M."/>
            <person name="Ileperuma N."/>
            <person name="Macnee N."/>
            <person name="Campin R."/>
            <person name="McAtee P."/>
            <person name="Drummond R.S.M."/>
            <person name="Espley R.V."/>
            <person name="Ireland H.S."/>
            <person name="Wu R."/>
            <person name="Atkinson R.G."/>
            <person name="Karunairetnam S."/>
            <person name="Bulley S."/>
            <person name="Chunkath S."/>
            <person name="Hanley Z."/>
            <person name="Storey R."/>
            <person name="Thrimawithana A.H."/>
            <person name="Thomson S."/>
            <person name="David C."/>
            <person name="Testolin R."/>
            <person name="Huang H."/>
            <person name="Hellens R.P."/>
            <person name="Schaffer R.J."/>
        </authorList>
    </citation>
    <scope>NUCLEOTIDE SEQUENCE [LARGE SCALE GENOMIC DNA]</scope>
    <source>
        <strain evidence="11">cv. Red5</strain>
    </source>
</reference>
<dbReference type="FunCoup" id="A0A2R6RCE3">
    <property type="interactions" value="2021"/>
</dbReference>
<evidence type="ECO:0000313" key="11">
    <source>
        <dbReference type="Proteomes" id="UP000241394"/>
    </source>
</evidence>
<dbReference type="OrthoDB" id="439808at2759"/>
<evidence type="ECO:0000256" key="4">
    <source>
        <dbReference type="ARBA" id="ARBA00022664"/>
    </source>
</evidence>
<proteinExistence type="predicted"/>
<dbReference type="PANTHER" id="PTHR48025">
    <property type="entry name" value="OS02G0815200 PROTEIN"/>
    <property type="match status" value="1"/>
</dbReference>
<name>A0A2R6RCE3_ACTCC</name>
<feature type="domain" description="RRM" evidence="9">
    <location>
        <begin position="193"/>
        <end position="270"/>
    </location>
</feature>
<dbReference type="SUPFAM" id="SSF54928">
    <property type="entry name" value="RNA-binding domain, RBD"/>
    <property type="match status" value="2"/>
</dbReference>
<dbReference type="GO" id="GO:0006397">
    <property type="term" value="P:mRNA processing"/>
    <property type="evidence" value="ECO:0007669"/>
    <property type="project" value="UniProtKB-KW"/>
</dbReference>
<feature type="domain" description="RRM" evidence="9">
    <location>
        <begin position="105"/>
        <end position="183"/>
    </location>
</feature>
<organism evidence="10 11">
    <name type="scientific">Actinidia chinensis var. chinensis</name>
    <name type="common">Chinese soft-hair kiwi</name>
    <dbReference type="NCBI Taxonomy" id="1590841"/>
    <lineage>
        <taxon>Eukaryota</taxon>
        <taxon>Viridiplantae</taxon>
        <taxon>Streptophyta</taxon>
        <taxon>Embryophyta</taxon>
        <taxon>Tracheophyta</taxon>
        <taxon>Spermatophyta</taxon>
        <taxon>Magnoliopsida</taxon>
        <taxon>eudicotyledons</taxon>
        <taxon>Gunneridae</taxon>
        <taxon>Pentapetalae</taxon>
        <taxon>asterids</taxon>
        <taxon>Ericales</taxon>
        <taxon>Actinidiaceae</taxon>
        <taxon>Actinidia</taxon>
    </lineage>
</organism>
<evidence type="ECO:0000256" key="2">
    <source>
        <dbReference type="ARBA" id="ARBA00022528"/>
    </source>
</evidence>
<dbReference type="InterPro" id="IPR048289">
    <property type="entry name" value="RRM2_NsCP33-like"/>
</dbReference>
<evidence type="ECO:0000259" key="9">
    <source>
        <dbReference type="PROSITE" id="PS50102"/>
    </source>
</evidence>
<evidence type="ECO:0000256" key="8">
    <source>
        <dbReference type="PROSITE-ProRule" id="PRU00176"/>
    </source>
</evidence>
<dbReference type="GO" id="GO:0009535">
    <property type="term" value="C:chloroplast thylakoid membrane"/>
    <property type="evidence" value="ECO:0007669"/>
    <property type="project" value="TreeGrafter"/>
</dbReference>
<comment type="caution">
    <text evidence="10">The sequence shown here is derived from an EMBL/GenBank/DDBJ whole genome shotgun (WGS) entry which is preliminary data.</text>
</comment>
<dbReference type="GO" id="GO:1901259">
    <property type="term" value="P:chloroplast rRNA processing"/>
    <property type="evidence" value="ECO:0007669"/>
    <property type="project" value="TreeGrafter"/>
</dbReference>
<sequence length="274" mass="29838">MTMAMGTMHLSTSPSASSSSFVVSKILQHSLFSSLPLRSNLSCFLTLSAASPSSLSYSSKPPLAYSSHHNKSRLSSVSVFALVDEEPLSLNRSSIDPTANVFRPCELYVCNLPRSFGISELLDMFKQYGPVQAVEVSRNPDTGLSRGCGFVTMTSVDDAKSAVAALDGSDVGGREMRVRVSKPKKNLVFESPYKIYVGNIAWRVKPEDLKSHFSQFGTVNSARVLHDRKGGKNRVFGFVSFSSPAECEDAMSLNGTEFFGRTLLLRQAVSKNEP</sequence>
<dbReference type="InterPro" id="IPR035979">
    <property type="entry name" value="RBD_domain_sf"/>
</dbReference>
<dbReference type="InterPro" id="IPR000504">
    <property type="entry name" value="RRM_dom"/>
</dbReference>
<evidence type="ECO:0000256" key="3">
    <source>
        <dbReference type="ARBA" id="ARBA00022640"/>
    </source>
</evidence>
<dbReference type="InParanoid" id="A0A2R6RCE3"/>
<dbReference type="Pfam" id="PF00076">
    <property type="entry name" value="RRM_1"/>
    <property type="match status" value="2"/>
</dbReference>
<comment type="subcellular location">
    <subcellularLocation>
        <location evidence="1">Plastid</location>
        <location evidence="1">Chloroplast</location>
    </subcellularLocation>
</comment>
<keyword evidence="4" id="KW-0507">mRNA processing</keyword>
<dbReference type="GO" id="GO:0003729">
    <property type="term" value="F:mRNA binding"/>
    <property type="evidence" value="ECO:0007669"/>
    <property type="project" value="EnsemblPlants"/>
</dbReference>
<evidence type="ECO:0000256" key="6">
    <source>
        <dbReference type="ARBA" id="ARBA00022884"/>
    </source>
</evidence>
<evidence type="ECO:0000256" key="5">
    <source>
        <dbReference type="ARBA" id="ARBA00022737"/>
    </source>
</evidence>
<keyword evidence="5" id="KW-0677">Repeat</keyword>
<dbReference type="STRING" id="1590841.A0A2R6RCE3"/>
<dbReference type="Gene3D" id="3.30.70.330">
    <property type="match status" value="2"/>
</dbReference>
<keyword evidence="2" id="KW-0150">Chloroplast</keyword>
<dbReference type="CDD" id="cd21608">
    <property type="entry name" value="RRM2_NsCP33_like"/>
    <property type="match status" value="1"/>
</dbReference>
<dbReference type="Gramene" id="PSS26240">
    <property type="protein sequence ID" value="PSS26240"/>
    <property type="gene ID" value="CEY00_Acc07532"/>
</dbReference>
<dbReference type="InterPro" id="IPR050502">
    <property type="entry name" value="Euk_RNA-bind_prot"/>
</dbReference>
<evidence type="ECO:0000256" key="1">
    <source>
        <dbReference type="ARBA" id="ARBA00004229"/>
    </source>
</evidence>